<reference evidence="2 3" key="1">
    <citation type="submission" date="2014-02" db="EMBL/GenBank/DDBJ databases">
        <title>Expanding our view of genomic diversity in Candidatus Accumulibacter clades.</title>
        <authorList>
            <person name="Skennerton C.T."/>
            <person name="Barr J.J."/>
            <person name="Slater F.R."/>
            <person name="Bond P.L."/>
            <person name="Tyson G.W."/>
        </authorList>
    </citation>
    <scope>NUCLEOTIDE SEQUENCE [LARGE SCALE GENOMIC DNA]</scope>
    <source>
        <strain evidence="3">BA-91</strain>
    </source>
</reference>
<organism evidence="2 3">
    <name type="scientific">Candidatus Accumulibacter phosphatis</name>
    <dbReference type="NCBI Taxonomy" id="327160"/>
    <lineage>
        <taxon>Bacteria</taxon>
        <taxon>Pseudomonadati</taxon>
        <taxon>Pseudomonadota</taxon>
        <taxon>Betaproteobacteria</taxon>
        <taxon>Candidatus Accumulibacter</taxon>
    </lineage>
</organism>
<comment type="caution">
    <text evidence="2">The sequence shown here is derived from an EMBL/GenBank/DDBJ whole genome shotgun (WGS) entry which is preliminary data.</text>
</comment>
<sequence>MNRKAIFIVSPMPSHITRIGSSATTGAERKGSTKGDRAAFTRGAAPMQMPIGMPMAITSTPATSKRPTDHSVAVNNMLSPSCQLRYDSAVTTSQGAGSLVELTSPVTVSRLHTSNSASTEPTPSHCRCRPSSGA</sequence>
<dbReference type="Proteomes" id="UP000020077">
    <property type="component" value="Unassembled WGS sequence"/>
</dbReference>
<feature type="region of interest" description="Disordered" evidence="1">
    <location>
        <begin position="110"/>
        <end position="134"/>
    </location>
</feature>
<protein>
    <submittedName>
        <fullName evidence="2">Uncharacterized protein</fullName>
    </submittedName>
</protein>
<evidence type="ECO:0000256" key="1">
    <source>
        <dbReference type="SAM" id="MobiDB-lite"/>
    </source>
</evidence>
<accession>A0A080LUY3</accession>
<name>A0A080LUY3_9PROT</name>
<dbReference type="EMBL" id="JDVG02000389">
    <property type="protein sequence ID" value="KFB72427.1"/>
    <property type="molecule type" value="Genomic_DNA"/>
</dbReference>
<feature type="compositionally biased region" description="Polar residues" evidence="1">
    <location>
        <begin position="110"/>
        <end position="122"/>
    </location>
</feature>
<gene>
    <name evidence="2" type="ORF">AW09_002381</name>
</gene>
<proteinExistence type="predicted"/>
<feature type="region of interest" description="Disordered" evidence="1">
    <location>
        <begin position="43"/>
        <end position="69"/>
    </location>
</feature>
<evidence type="ECO:0000313" key="2">
    <source>
        <dbReference type="EMBL" id="KFB72427.1"/>
    </source>
</evidence>
<dbReference type="AlphaFoldDB" id="A0A080LUY3"/>
<evidence type="ECO:0000313" key="3">
    <source>
        <dbReference type="Proteomes" id="UP000020077"/>
    </source>
</evidence>